<feature type="signal peptide" evidence="5">
    <location>
        <begin position="1"/>
        <end position="22"/>
    </location>
</feature>
<protein>
    <submittedName>
        <fullName evidence="7">OmpA family protein</fullName>
    </submittedName>
</protein>
<dbReference type="PANTHER" id="PTHR30329">
    <property type="entry name" value="STATOR ELEMENT OF FLAGELLAR MOTOR COMPLEX"/>
    <property type="match status" value="1"/>
</dbReference>
<evidence type="ECO:0000259" key="6">
    <source>
        <dbReference type="PROSITE" id="PS51123"/>
    </source>
</evidence>
<feature type="chain" id="PRO_5022068531" evidence="5">
    <location>
        <begin position="23"/>
        <end position="176"/>
    </location>
</feature>
<keyword evidence="5" id="KW-0732">Signal</keyword>
<evidence type="ECO:0000256" key="4">
    <source>
        <dbReference type="PROSITE-ProRule" id="PRU00473"/>
    </source>
</evidence>
<reference evidence="7 8" key="1">
    <citation type="journal article" date="2013" name="Stand. Genomic Sci.">
        <title>Genomic Encyclopedia of Type Strains, Phase I: The one thousand microbial genomes (KMG-I) project.</title>
        <authorList>
            <person name="Kyrpides N.C."/>
            <person name="Woyke T."/>
            <person name="Eisen J.A."/>
            <person name="Garrity G."/>
            <person name="Lilburn T.G."/>
            <person name="Beck B.J."/>
            <person name="Whitman W.B."/>
            <person name="Hugenholtz P."/>
            <person name="Klenk H.P."/>
        </authorList>
    </citation>
    <scope>NUCLEOTIDE SEQUENCE [LARGE SCALE GENOMIC DNA]</scope>
    <source>
        <strain evidence="7 8">DSM 13484</strain>
    </source>
</reference>
<organism evidence="7 8">
    <name type="scientific">Chitinophaga japonensis</name>
    <name type="common">Flexibacter japonensis</name>
    <dbReference type="NCBI Taxonomy" id="104662"/>
    <lineage>
        <taxon>Bacteria</taxon>
        <taxon>Pseudomonadati</taxon>
        <taxon>Bacteroidota</taxon>
        <taxon>Chitinophagia</taxon>
        <taxon>Chitinophagales</taxon>
        <taxon>Chitinophagaceae</taxon>
        <taxon>Chitinophaga</taxon>
    </lineage>
</organism>
<evidence type="ECO:0000256" key="5">
    <source>
        <dbReference type="SAM" id="SignalP"/>
    </source>
</evidence>
<keyword evidence="8" id="KW-1185">Reference proteome</keyword>
<evidence type="ECO:0000256" key="3">
    <source>
        <dbReference type="ARBA" id="ARBA00023237"/>
    </source>
</evidence>
<evidence type="ECO:0000313" key="7">
    <source>
        <dbReference type="EMBL" id="TWI92198.1"/>
    </source>
</evidence>
<sequence length="176" mass="19917">MSNFLASARVVCLAMTAFVLFASCTATKKVSQQQKYMNDQYRELKSALNEAEVSIIKDSIKVIFSNGVLFASSSDELKEDIKPAFERFAGVLNKYDKTKIIITGHTDNTGTDAYNRELSEKRAVSAKQLLATYQVAEDRMFTWGMEDREPLASNSTDEGRSRNRRVEFVILYNVKE</sequence>
<dbReference type="Gene3D" id="3.30.1330.60">
    <property type="entry name" value="OmpA-like domain"/>
    <property type="match status" value="1"/>
</dbReference>
<comment type="subcellular location">
    <subcellularLocation>
        <location evidence="1">Cell outer membrane</location>
    </subcellularLocation>
</comment>
<dbReference type="InterPro" id="IPR006664">
    <property type="entry name" value="OMP_bac"/>
</dbReference>
<dbReference type="CDD" id="cd07185">
    <property type="entry name" value="OmpA_C-like"/>
    <property type="match status" value="1"/>
</dbReference>
<proteinExistence type="predicted"/>
<dbReference type="PANTHER" id="PTHR30329:SF21">
    <property type="entry name" value="LIPOPROTEIN YIAD-RELATED"/>
    <property type="match status" value="1"/>
</dbReference>
<dbReference type="InterPro" id="IPR050330">
    <property type="entry name" value="Bact_OuterMem_StrucFunc"/>
</dbReference>
<dbReference type="InterPro" id="IPR006665">
    <property type="entry name" value="OmpA-like"/>
</dbReference>
<evidence type="ECO:0000256" key="1">
    <source>
        <dbReference type="ARBA" id="ARBA00004442"/>
    </source>
</evidence>
<name>A0A562TG19_CHIJA</name>
<feature type="domain" description="OmpA-like" evidence="6">
    <location>
        <begin position="57"/>
        <end position="174"/>
    </location>
</feature>
<dbReference type="PRINTS" id="PR01021">
    <property type="entry name" value="OMPADOMAIN"/>
</dbReference>
<dbReference type="SUPFAM" id="SSF103088">
    <property type="entry name" value="OmpA-like"/>
    <property type="match status" value="1"/>
</dbReference>
<dbReference type="GO" id="GO:0009279">
    <property type="term" value="C:cell outer membrane"/>
    <property type="evidence" value="ECO:0007669"/>
    <property type="project" value="UniProtKB-SubCell"/>
</dbReference>
<dbReference type="Pfam" id="PF00691">
    <property type="entry name" value="OmpA"/>
    <property type="match status" value="1"/>
</dbReference>
<dbReference type="InterPro" id="IPR036737">
    <property type="entry name" value="OmpA-like_sf"/>
</dbReference>
<dbReference type="AlphaFoldDB" id="A0A562TG19"/>
<keyword evidence="3" id="KW-0998">Cell outer membrane</keyword>
<dbReference type="RefSeq" id="WP_145711500.1">
    <property type="nucleotide sequence ID" value="NZ_BAAAFY010000001.1"/>
</dbReference>
<dbReference type="OrthoDB" id="9782229at2"/>
<dbReference type="EMBL" id="VLLG01000002">
    <property type="protein sequence ID" value="TWI92198.1"/>
    <property type="molecule type" value="Genomic_DNA"/>
</dbReference>
<evidence type="ECO:0000313" key="8">
    <source>
        <dbReference type="Proteomes" id="UP000316778"/>
    </source>
</evidence>
<keyword evidence="2 4" id="KW-0472">Membrane</keyword>
<dbReference type="PROSITE" id="PS51123">
    <property type="entry name" value="OMPA_2"/>
    <property type="match status" value="1"/>
</dbReference>
<gene>
    <name evidence="7" type="ORF">LX66_1583</name>
</gene>
<evidence type="ECO:0000256" key="2">
    <source>
        <dbReference type="ARBA" id="ARBA00023136"/>
    </source>
</evidence>
<accession>A0A562TG19</accession>
<dbReference type="Proteomes" id="UP000316778">
    <property type="component" value="Unassembled WGS sequence"/>
</dbReference>
<comment type="caution">
    <text evidence="7">The sequence shown here is derived from an EMBL/GenBank/DDBJ whole genome shotgun (WGS) entry which is preliminary data.</text>
</comment>